<keyword evidence="1 2" id="KW-0002">3D-structure</keyword>
<sequence length="25" mass="2753">FGVKDGKCPSGRVRRLGICVPDDDY</sequence>
<protein>
    <submittedName>
        <fullName evidence="1">Stress Response Peptide-2</fullName>
    </submittedName>
</protein>
<dbReference type="SMR" id="A0A2D0TCH0"/>
<name>A0A2D0TCH0_MANSE</name>
<evidence type="ECO:0000313" key="1">
    <source>
        <dbReference type="PDB" id="5W54"/>
    </source>
</evidence>
<dbReference type="PDBsum" id="5W54"/>
<proteinExistence type="evidence at protein level"/>
<dbReference type="AlphaFoldDB" id="A0A2D0TCH0"/>
<organism evidence="1">
    <name type="scientific">Manduca sexta</name>
    <name type="common">Tobacco hawkmoth</name>
    <name type="synonym">Tobacco hornworm</name>
    <dbReference type="NCBI Taxonomy" id="7130"/>
    <lineage>
        <taxon>Eukaryota</taxon>
        <taxon>Metazoa</taxon>
        <taxon>Ecdysozoa</taxon>
        <taxon>Arthropoda</taxon>
        <taxon>Hexapoda</taxon>
        <taxon>Insecta</taxon>
        <taxon>Pterygota</taxon>
        <taxon>Neoptera</taxon>
        <taxon>Endopterygota</taxon>
        <taxon>Lepidoptera</taxon>
        <taxon>Glossata</taxon>
        <taxon>Ditrysia</taxon>
        <taxon>Bombycoidea</taxon>
        <taxon>Sphingidae</taxon>
        <taxon>Sphinginae</taxon>
        <taxon>Sphingini</taxon>
        <taxon>Manduca</taxon>
    </lineage>
</organism>
<feature type="disulfide bond" evidence="2">
    <location>
        <begin position="8"/>
        <end position="19"/>
    </location>
</feature>
<evidence type="ECO:0007829" key="2">
    <source>
        <dbReference type="PDB" id="5W54"/>
    </source>
</evidence>
<reference evidence="1 2" key="1">
    <citation type="journal article" date="2017" name="Protein Pept. Lett.">
        <title>Solution Structure and Expression Profile of an Insect Cytokine: Manduca sexta Stress Response Peptide-2.</title>
        <authorList>
            <person name="Schrag L.G."/>
            <person name="Cao X."/>
            <person name="Herrera A.I."/>
            <person name="Wang Y."/>
            <person name="Jiang H."/>
            <person name="Prakash O."/>
        </authorList>
    </citation>
    <scope>STRUCTURE BY NMR</scope>
    <scope>DISULFIDE BONDS</scope>
</reference>
<dbReference type="BMRB" id="A0A2D0TCH0"/>
<dbReference type="PDB" id="5W54">
    <property type="method" value="NMR"/>
    <property type="chains" value="A=1-25"/>
</dbReference>
<accession>A0A2D0TCH0</accession>